<protein>
    <submittedName>
        <fullName evidence="2">Uncharacterized protein</fullName>
    </submittedName>
</protein>
<feature type="compositionally biased region" description="Basic and acidic residues" evidence="1">
    <location>
        <begin position="730"/>
        <end position="745"/>
    </location>
</feature>
<keyword evidence="3" id="KW-1185">Reference proteome</keyword>
<sequence length="790" mass="86683">MPPSTSYKHAESIRGTGLGPLTEMSNGSSRSRGSSLPTNMDHLASTEQTKSGHNDGSHKRELSKALSNNDWRQRPRGDSVEAFPPFHNVINHVKAKTDSNQGHSHTQKQPHDNTARTRSTSMHNHFRDQENHPPDSNSSLSPPVIIDKFDFAGESDDDGQDAPDGSSHSSKYHSDSLALGMKRFYALDHLLCPALDEGLVHVHSTHSGASQPSTSSSRTGRNNCYFGLATISEDSSRLISEVSQDACLKPIVQVQQVMNPGSLRSKSWNSLNDFISVRGKAKNNETEHRQQSHMSLDTEHELQERKCEASEDQTAAEPHHFEPSVRGRTDRIDRTGGAYSTRGESLQNRLEEDDRYQNMLAKLLKKPVNPFAFAPPSTHAALGDRIADPKSGKHCQEQPALIPDDISPGKSTISQKFHTFNPKAPEFSSITDQKPRAITNRLRSPTRFARPPLSGLFDQPNPASQPSMSMPPGQHWINQPEINNNDRGRGSRTDRLELALHYIEYLRRNPEVPLNEVTTRTIMEMAGLTGSEHHDAPSMAMADRAPFGSINGSAAHQASQLGYVANDNRRAMIASDSYGARCSAFPGVPSSLFATTTCLTTEPTPVMPHSDLIGQGYTGPYGSHTSHTTTVLPQAATSIPIPFNSLAEVTSAQGSVDPSRRVSPLNVSTADAARGGNIGTVLSGIIGPKPVTKPKGPPRPHDPSWTQQQQAYEQYLEFQRMVNPEYHRECRDRQARRAERKKRESLQGQYKVPEKKSAAIEIKKPGEIGSKQEDNAEEIIRAGGSDGAKA</sequence>
<feature type="region of interest" description="Disordered" evidence="1">
    <location>
        <begin position="97"/>
        <end position="173"/>
    </location>
</feature>
<organism evidence="2 3">
    <name type="scientific">Seiridium unicorne</name>
    <dbReference type="NCBI Taxonomy" id="138068"/>
    <lineage>
        <taxon>Eukaryota</taxon>
        <taxon>Fungi</taxon>
        <taxon>Dikarya</taxon>
        <taxon>Ascomycota</taxon>
        <taxon>Pezizomycotina</taxon>
        <taxon>Sordariomycetes</taxon>
        <taxon>Xylariomycetidae</taxon>
        <taxon>Amphisphaeriales</taxon>
        <taxon>Sporocadaceae</taxon>
        <taxon>Seiridium</taxon>
    </lineage>
</organism>
<feature type="compositionally biased region" description="Low complexity" evidence="1">
    <location>
        <begin position="684"/>
        <end position="694"/>
    </location>
</feature>
<gene>
    <name evidence="2" type="ORF">SUNI508_13651</name>
</gene>
<feature type="region of interest" description="Disordered" evidence="1">
    <location>
        <begin position="389"/>
        <end position="408"/>
    </location>
</feature>
<reference evidence="2 3" key="1">
    <citation type="journal article" date="2024" name="J. Plant Pathol.">
        <title>Sequence and assembly of the genome of Seiridium unicorne, isolate CBS 538.82, causal agent of cypress canker disease.</title>
        <authorList>
            <person name="Scali E."/>
            <person name="Rocca G.D."/>
            <person name="Danti R."/>
            <person name="Garbelotto M."/>
            <person name="Barberini S."/>
            <person name="Baroncelli R."/>
            <person name="Emiliani G."/>
        </authorList>
    </citation>
    <scope>NUCLEOTIDE SEQUENCE [LARGE SCALE GENOMIC DNA]</scope>
    <source>
        <strain evidence="2 3">BM-138-508</strain>
    </source>
</reference>
<feature type="region of interest" description="Disordered" evidence="1">
    <location>
        <begin position="679"/>
        <end position="706"/>
    </location>
</feature>
<feature type="compositionally biased region" description="Low complexity" evidence="1">
    <location>
        <begin position="25"/>
        <end position="35"/>
    </location>
</feature>
<feature type="compositionally biased region" description="Basic and acidic residues" evidence="1">
    <location>
        <begin position="50"/>
        <end position="63"/>
    </location>
</feature>
<evidence type="ECO:0000313" key="2">
    <source>
        <dbReference type="EMBL" id="KAK9424411.1"/>
    </source>
</evidence>
<evidence type="ECO:0000313" key="3">
    <source>
        <dbReference type="Proteomes" id="UP001408356"/>
    </source>
</evidence>
<feature type="compositionally biased region" description="Basic and acidic residues" evidence="1">
    <location>
        <begin position="317"/>
        <end position="334"/>
    </location>
</feature>
<proteinExistence type="predicted"/>
<feature type="region of interest" description="Disordered" evidence="1">
    <location>
        <begin position="730"/>
        <end position="790"/>
    </location>
</feature>
<comment type="caution">
    <text evidence="2">The sequence shown here is derived from an EMBL/GenBank/DDBJ whole genome shotgun (WGS) entry which is preliminary data.</text>
</comment>
<dbReference type="Proteomes" id="UP001408356">
    <property type="component" value="Unassembled WGS sequence"/>
</dbReference>
<feature type="region of interest" description="Disordered" evidence="1">
    <location>
        <begin position="1"/>
        <end position="84"/>
    </location>
</feature>
<accession>A0ABR2VC63</accession>
<evidence type="ECO:0000256" key="1">
    <source>
        <dbReference type="SAM" id="MobiDB-lite"/>
    </source>
</evidence>
<feature type="region of interest" description="Disordered" evidence="1">
    <location>
        <begin position="309"/>
        <end position="340"/>
    </location>
</feature>
<feature type="compositionally biased region" description="Basic and acidic residues" evidence="1">
    <location>
        <begin position="752"/>
        <end position="780"/>
    </location>
</feature>
<dbReference type="EMBL" id="JARVKF010000039">
    <property type="protein sequence ID" value="KAK9424411.1"/>
    <property type="molecule type" value="Genomic_DNA"/>
</dbReference>
<name>A0ABR2VC63_9PEZI</name>